<dbReference type="GO" id="GO:0016747">
    <property type="term" value="F:acyltransferase activity, transferring groups other than amino-acyl groups"/>
    <property type="evidence" value="ECO:0007669"/>
    <property type="project" value="TreeGrafter"/>
</dbReference>
<dbReference type="PANTHER" id="PTHR31642">
    <property type="entry name" value="TRICHOTHECENE 3-O-ACETYLTRANSFERASE"/>
    <property type="match status" value="1"/>
</dbReference>
<reference evidence="2 3" key="1">
    <citation type="journal article" date="2020" name="bioRxiv">
        <title>Sequence and annotation of 42 cannabis genomes reveals extensive copy number variation in cannabinoid synthesis and pathogen resistance genes.</title>
        <authorList>
            <person name="Mckernan K.J."/>
            <person name="Helbert Y."/>
            <person name="Kane L.T."/>
            <person name="Ebling H."/>
            <person name="Zhang L."/>
            <person name="Liu B."/>
            <person name="Eaton Z."/>
            <person name="Mclaughlin S."/>
            <person name="Kingan S."/>
            <person name="Baybayan P."/>
            <person name="Concepcion G."/>
            <person name="Jordan M."/>
            <person name="Riva A."/>
            <person name="Barbazuk W."/>
            <person name="Harkins T."/>
        </authorList>
    </citation>
    <scope>NUCLEOTIDE SEQUENCE [LARGE SCALE GENOMIC DNA]</scope>
    <source>
        <strain evidence="3">cv. Jamaican Lion 4</strain>
        <tissue evidence="2">Leaf</tissue>
    </source>
</reference>
<dbReference type="InterPro" id="IPR023213">
    <property type="entry name" value="CAT-like_dom_sf"/>
</dbReference>
<dbReference type="Gene3D" id="3.30.559.10">
    <property type="entry name" value="Chloramphenicol acetyltransferase-like domain"/>
    <property type="match status" value="1"/>
</dbReference>
<evidence type="ECO:0000313" key="2">
    <source>
        <dbReference type="EMBL" id="KAF4383563.1"/>
    </source>
</evidence>
<comment type="caution">
    <text evidence="2">The sequence shown here is derived from an EMBL/GenBank/DDBJ whole genome shotgun (WGS) entry which is preliminary data.</text>
</comment>
<proteinExistence type="inferred from homology"/>
<dbReference type="Proteomes" id="UP000525078">
    <property type="component" value="Unassembled WGS sequence"/>
</dbReference>
<comment type="similarity">
    <text evidence="1">Belongs to the plant acyltransferase family.</text>
</comment>
<dbReference type="InterPro" id="IPR050317">
    <property type="entry name" value="Plant_Fungal_Acyltransferase"/>
</dbReference>
<dbReference type="AlphaFoldDB" id="A0A7J6GL14"/>
<protein>
    <submittedName>
        <fullName evidence="2">Uncharacterized protein</fullName>
    </submittedName>
</protein>
<sequence length="117" mass="13466">MANGDTYLIGFYKKITDLPPKHHLLCHNNNNNHNKSRNIFKGYLVTELKCGGIVVACTFDHRIVDAYSANMFFISWVQMAQSKRLSLRPSFRRSLLNPRRHQITPTTTPPLTTCTFL</sequence>
<gene>
    <name evidence="2" type="ORF">F8388_014063</name>
</gene>
<dbReference type="PANTHER" id="PTHR31642:SF266">
    <property type="entry name" value="HXXXD-TYPE ACYL-TRANSFERASE FAMILY PROTEIN"/>
    <property type="match status" value="1"/>
</dbReference>
<name>A0A7J6GL14_CANSA</name>
<accession>A0A7J6GL14</accession>
<dbReference type="Pfam" id="PF02458">
    <property type="entry name" value="Transferase"/>
    <property type="match status" value="1"/>
</dbReference>
<evidence type="ECO:0000256" key="1">
    <source>
        <dbReference type="ARBA" id="ARBA00009861"/>
    </source>
</evidence>
<dbReference type="EMBL" id="JAATIP010000052">
    <property type="protein sequence ID" value="KAF4383563.1"/>
    <property type="molecule type" value="Genomic_DNA"/>
</dbReference>
<organism evidence="2 3">
    <name type="scientific">Cannabis sativa</name>
    <name type="common">Hemp</name>
    <name type="synonym">Marijuana</name>
    <dbReference type="NCBI Taxonomy" id="3483"/>
    <lineage>
        <taxon>Eukaryota</taxon>
        <taxon>Viridiplantae</taxon>
        <taxon>Streptophyta</taxon>
        <taxon>Embryophyta</taxon>
        <taxon>Tracheophyta</taxon>
        <taxon>Spermatophyta</taxon>
        <taxon>Magnoliopsida</taxon>
        <taxon>eudicotyledons</taxon>
        <taxon>Gunneridae</taxon>
        <taxon>Pentapetalae</taxon>
        <taxon>rosids</taxon>
        <taxon>fabids</taxon>
        <taxon>Rosales</taxon>
        <taxon>Cannabaceae</taxon>
        <taxon>Cannabis</taxon>
    </lineage>
</organism>
<evidence type="ECO:0000313" key="3">
    <source>
        <dbReference type="Proteomes" id="UP000525078"/>
    </source>
</evidence>